<proteinExistence type="predicted"/>
<dbReference type="Pfam" id="PF14392">
    <property type="entry name" value="zf-CCHC_4"/>
    <property type="match status" value="1"/>
</dbReference>
<keyword evidence="4" id="KW-1185">Reference proteome</keyword>
<evidence type="ECO:0000313" key="4">
    <source>
        <dbReference type="Proteomes" id="UP000886595"/>
    </source>
</evidence>
<reference evidence="3 4" key="1">
    <citation type="submission" date="2020-02" db="EMBL/GenBank/DDBJ databases">
        <authorList>
            <person name="Ma Q."/>
            <person name="Huang Y."/>
            <person name="Song X."/>
            <person name="Pei D."/>
        </authorList>
    </citation>
    <scope>NUCLEOTIDE SEQUENCE [LARGE SCALE GENOMIC DNA]</scope>
    <source>
        <strain evidence="3">Sxm20200214</strain>
        <tissue evidence="3">Leaf</tissue>
    </source>
</reference>
<evidence type="ECO:0000259" key="1">
    <source>
        <dbReference type="Pfam" id="PF14111"/>
    </source>
</evidence>
<accession>A0A8X7UU67</accession>
<dbReference type="InterPro" id="IPR036691">
    <property type="entry name" value="Endo/exonu/phosph_ase_sf"/>
</dbReference>
<evidence type="ECO:0000313" key="3">
    <source>
        <dbReference type="EMBL" id="KAG2291002.1"/>
    </source>
</evidence>
<evidence type="ECO:0008006" key="5">
    <source>
        <dbReference type="Google" id="ProtNLM"/>
    </source>
</evidence>
<feature type="domain" description="Zinc knuckle CX2CX4HX4C" evidence="2">
    <location>
        <begin position="221"/>
        <end position="263"/>
    </location>
</feature>
<dbReference type="InterPro" id="IPR040256">
    <property type="entry name" value="At4g02000-like"/>
</dbReference>
<name>A0A8X7UU67_BRACI</name>
<organism evidence="3 4">
    <name type="scientific">Brassica carinata</name>
    <name type="common">Ethiopian mustard</name>
    <name type="synonym">Abyssinian cabbage</name>
    <dbReference type="NCBI Taxonomy" id="52824"/>
    <lineage>
        <taxon>Eukaryota</taxon>
        <taxon>Viridiplantae</taxon>
        <taxon>Streptophyta</taxon>
        <taxon>Embryophyta</taxon>
        <taxon>Tracheophyta</taxon>
        <taxon>Spermatophyta</taxon>
        <taxon>Magnoliopsida</taxon>
        <taxon>eudicotyledons</taxon>
        <taxon>Gunneridae</taxon>
        <taxon>Pentapetalae</taxon>
        <taxon>rosids</taxon>
        <taxon>malvids</taxon>
        <taxon>Brassicales</taxon>
        <taxon>Brassicaceae</taxon>
        <taxon>Brassiceae</taxon>
        <taxon>Brassica</taxon>
    </lineage>
</organism>
<feature type="domain" description="DUF4283" evidence="1">
    <location>
        <begin position="77"/>
        <end position="156"/>
    </location>
</feature>
<dbReference type="OrthoDB" id="1113818at2759"/>
<evidence type="ECO:0000259" key="2">
    <source>
        <dbReference type="Pfam" id="PF14392"/>
    </source>
</evidence>
<dbReference type="Proteomes" id="UP000886595">
    <property type="component" value="Unassembled WGS sequence"/>
</dbReference>
<comment type="caution">
    <text evidence="3">The sequence shown here is derived from an EMBL/GenBank/DDBJ whole genome shotgun (WGS) entry which is preliminary data.</text>
</comment>
<dbReference type="Pfam" id="PF14111">
    <property type="entry name" value="DUF4283"/>
    <property type="match status" value="1"/>
</dbReference>
<dbReference type="InterPro" id="IPR025836">
    <property type="entry name" value="Zn_knuckle_CX2CX4HX4C"/>
</dbReference>
<protein>
    <recommendedName>
        <fullName evidence="5">DUF4283 domain-containing protein</fullName>
    </recommendedName>
</protein>
<sequence>MDSQKIVAEFSDIKGKFASITLDLLPQNFLLHLSSSVSKLHFSLIMADMLHKAIQSMSLEEEEPLTLPDSPRFRVYDKNETSLLGRLLNPDCQSMARMIEYMPTSWRVYGRVRGIALSRDRFQFVFQREEDLQTVLDDRPWSYNHWAMVIDRWTSNPPEDFLQSMELWIRIRHIPVNLFTTDTMYAHAKEIGKVEVIAYDPKVSHTKDYIRAKVLFNVDIPAKASRKLNVSKEETVTIEFEYEKIHKRCFHCLRLTHEKIRCPLLRKGTSINKSATQVPRSFIVGHVIRDTFEGPPGFPVLFPELSKEDRKMALLYISHFEETERRARILRVQQGIDENKAEYSIRLTKITKEFDKGKGHVFSYQDFTEDSLRNSDSLRRSKVRLSVSDKDEGDSESSASQFLACSEPVVPTGFRVGPSSEGRVSWTQGMSKASRRRPSSWKRKVFTKANAPLNSTAPVVSPKACSSKRKPSPLVPSDNKASKVLDYTRLIDLKVSYGSMVFFLTCVYGDLVTARRKVVWDRLGNIGLLRDEAWVLAGDFNELMSNEEKIGRAVRNESSFWDFRNMAQNCKLKEIRFSGNSLSWGGWREMVWVQCRLDKSFGNNEWFSLFPRVKMEYLDMFAFDHRPIRICFAHEAFGSHSRFEDIVKQSWGINTEDTSNTMARIIRCKRGIKRWKRQADLNSRKRISRLKILLEREVSKTTKLLPKLLCGSCNDTTNRVAEKIAVSVTKDGRFQSYIARGGPSWLNDTILEDASNSPSTYPR</sequence>
<gene>
    <name evidence="3" type="ORF">Bca52824_037671</name>
</gene>
<dbReference type="PANTHER" id="PTHR31286:SF178">
    <property type="entry name" value="DUF4283 DOMAIN-CONTAINING PROTEIN"/>
    <property type="match status" value="1"/>
</dbReference>
<dbReference type="PANTHER" id="PTHR31286">
    <property type="entry name" value="GLYCINE-RICH CELL WALL STRUCTURAL PROTEIN 1.8-LIKE"/>
    <property type="match status" value="1"/>
</dbReference>
<dbReference type="InterPro" id="IPR025558">
    <property type="entry name" value="DUF4283"/>
</dbReference>
<dbReference type="AlphaFoldDB" id="A0A8X7UU67"/>
<dbReference type="EMBL" id="JAAMPC010000009">
    <property type="protein sequence ID" value="KAG2291002.1"/>
    <property type="molecule type" value="Genomic_DNA"/>
</dbReference>
<dbReference type="SUPFAM" id="SSF56219">
    <property type="entry name" value="DNase I-like"/>
    <property type="match status" value="1"/>
</dbReference>
<dbReference type="Gene3D" id="3.60.10.10">
    <property type="entry name" value="Endonuclease/exonuclease/phosphatase"/>
    <property type="match status" value="1"/>
</dbReference>